<gene>
    <name evidence="12" type="ORF">LCGC14_2270920</name>
</gene>
<evidence type="ECO:0000259" key="11">
    <source>
        <dbReference type="PROSITE" id="PS50991"/>
    </source>
</evidence>
<dbReference type="NCBIfam" id="TIGR00973">
    <property type="entry name" value="leuA_bact"/>
    <property type="match status" value="1"/>
</dbReference>
<dbReference type="EC" id="2.3.3.13" evidence="3"/>
<dbReference type="PROSITE" id="PS50991">
    <property type="entry name" value="PYR_CT"/>
    <property type="match status" value="1"/>
</dbReference>
<dbReference type="SUPFAM" id="SSF51569">
    <property type="entry name" value="Aldolase"/>
    <property type="match status" value="1"/>
</dbReference>
<evidence type="ECO:0000256" key="9">
    <source>
        <dbReference type="ARBA" id="ARBA00023211"/>
    </source>
</evidence>
<evidence type="ECO:0000256" key="10">
    <source>
        <dbReference type="ARBA" id="ARBA00023304"/>
    </source>
</evidence>
<dbReference type="Gene3D" id="1.10.238.260">
    <property type="match status" value="1"/>
</dbReference>
<dbReference type="NCBIfam" id="NF002086">
    <property type="entry name" value="PRK00915.1-3"/>
    <property type="match status" value="1"/>
</dbReference>
<dbReference type="InterPro" id="IPR013785">
    <property type="entry name" value="Aldolase_TIM"/>
</dbReference>
<evidence type="ECO:0000256" key="4">
    <source>
        <dbReference type="ARBA" id="ARBA00022430"/>
    </source>
</evidence>
<evidence type="ECO:0000256" key="1">
    <source>
        <dbReference type="ARBA" id="ARBA00004689"/>
    </source>
</evidence>
<protein>
    <recommendedName>
        <fullName evidence="3">2-isopropylmalate synthase</fullName>
        <ecNumber evidence="3">2.3.3.13</ecNumber>
    </recommendedName>
</protein>
<dbReference type="InterPro" id="IPR036230">
    <property type="entry name" value="LeuA_allosteric_dom_sf"/>
</dbReference>
<name>A0A0F9DJ89_9ZZZZ</name>
<evidence type="ECO:0000256" key="8">
    <source>
        <dbReference type="ARBA" id="ARBA00022723"/>
    </source>
</evidence>
<dbReference type="SUPFAM" id="SSF110921">
    <property type="entry name" value="2-isopropylmalate synthase LeuA, allosteric (dimerisation) domain"/>
    <property type="match status" value="1"/>
</dbReference>
<dbReference type="Gene3D" id="3.30.160.270">
    <property type="match status" value="1"/>
</dbReference>
<dbReference type="GO" id="GO:0046872">
    <property type="term" value="F:metal ion binding"/>
    <property type="evidence" value="ECO:0007669"/>
    <property type="project" value="UniProtKB-KW"/>
</dbReference>
<dbReference type="FunFam" id="3.30.160.270:FF:000001">
    <property type="entry name" value="2-isopropylmalate synthase"/>
    <property type="match status" value="1"/>
</dbReference>
<dbReference type="InterPro" id="IPR054691">
    <property type="entry name" value="LeuA/HCS_post-cat"/>
</dbReference>
<dbReference type="InterPro" id="IPR000891">
    <property type="entry name" value="PYR_CT"/>
</dbReference>
<dbReference type="SMART" id="SM00917">
    <property type="entry name" value="LeuA_dimer"/>
    <property type="match status" value="1"/>
</dbReference>
<feature type="domain" description="Pyruvate carboxyltransferase" evidence="11">
    <location>
        <begin position="1"/>
        <end position="245"/>
    </location>
</feature>
<dbReference type="InterPro" id="IPR005671">
    <property type="entry name" value="LeuA_bact_synth"/>
</dbReference>
<evidence type="ECO:0000256" key="3">
    <source>
        <dbReference type="ARBA" id="ARBA00012973"/>
    </source>
</evidence>
<evidence type="ECO:0000256" key="6">
    <source>
        <dbReference type="ARBA" id="ARBA00022605"/>
    </source>
</evidence>
<comment type="pathway">
    <text evidence="1">Amino-acid biosynthesis; L-leucine biosynthesis; L-leucine from 3-methyl-2-oxobutanoate: step 1/4.</text>
</comment>
<dbReference type="InterPro" id="IPR002034">
    <property type="entry name" value="AIPM/Hcit_synth_CS"/>
</dbReference>
<dbReference type="PANTHER" id="PTHR10277">
    <property type="entry name" value="HOMOCITRATE SYNTHASE-RELATED"/>
    <property type="match status" value="1"/>
</dbReference>
<evidence type="ECO:0000313" key="12">
    <source>
        <dbReference type="EMBL" id="KKL53886.1"/>
    </source>
</evidence>
<accession>A0A0F9DJ89</accession>
<sequence length="480" mass="52443">MAVEQKVEVARLLAGMGVDIIEAGFPISSQLQFEGVKRVAENVEGPTIAGLARAVEKDITTCYEAVKPAEKKRIHTFIATSGIHMKHKLNKSSDEVLKLATDAVTLAKSMVEDVEFSAEDASRSEWEFLKDIYTAVIEAGANTINVPDTVGYTVPDEFSELIQFLLNNVPGIDNVVISVHCHNDLGLAVANTIQAIKAGARQAEVAVNGLGERAGNASFEEVVIAIKTKGSYFNLKTGIVTENIYQLSKTVVSFTGIPVQPNKAIVGENAFAHEAGIHQDGMIKNRMTYEIMTPQSIGRSKSTLVLGRHSGKHGLKTRLKELGYTLKDNEFKKIFDKFLELADKKKEVFDEDLHVLIEDELNILPEIFSLVYFSVVTGNKVIPTATVKLKKNSTMLQEAATGDGPVDAVYRAIEKITDTSVKLVSYSLNAVTHGKDAMGTVTISVERKNKQYRGYGVATDIIEASAHAFLNAINRILFNK</sequence>
<dbReference type="Pfam" id="PF22617">
    <property type="entry name" value="HCS_D2"/>
    <property type="match status" value="1"/>
</dbReference>
<evidence type="ECO:0000256" key="2">
    <source>
        <dbReference type="ARBA" id="ARBA00009396"/>
    </source>
</evidence>
<dbReference type="UniPathway" id="UPA00048">
    <property type="reaction ID" value="UER00070"/>
</dbReference>
<dbReference type="Pfam" id="PF00682">
    <property type="entry name" value="HMGL-like"/>
    <property type="match status" value="1"/>
</dbReference>
<dbReference type="CDD" id="cd07940">
    <property type="entry name" value="DRE_TIM_IPMS"/>
    <property type="match status" value="1"/>
</dbReference>
<keyword evidence="9" id="KW-0464">Manganese</keyword>
<keyword evidence="10" id="KW-0100">Branched-chain amino acid biosynthesis</keyword>
<dbReference type="InterPro" id="IPR050073">
    <property type="entry name" value="2-IPM_HCS-like"/>
</dbReference>
<feature type="non-terminal residue" evidence="12">
    <location>
        <position position="480"/>
    </location>
</feature>
<dbReference type="PANTHER" id="PTHR10277:SF9">
    <property type="entry name" value="2-ISOPROPYLMALATE SYNTHASE 1, CHLOROPLASTIC-RELATED"/>
    <property type="match status" value="1"/>
</dbReference>
<comment type="caution">
    <text evidence="12">The sequence shown here is derived from an EMBL/GenBank/DDBJ whole genome shotgun (WGS) entry which is preliminary data.</text>
</comment>
<dbReference type="PROSITE" id="PS00816">
    <property type="entry name" value="AIPM_HOMOCIT_SYNTH_2"/>
    <property type="match status" value="1"/>
</dbReference>
<proteinExistence type="inferred from homology"/>
<dbReference type="FunFam" id="3.20.20.70:FF:000010">
    <property type="entry name" value="2-isopropylmalate synthase"/>
    <property type="match status" value="1"/>
</dbReference>
<dbReference type="InterPro" id="IPR013709">
    <property type="entry name" value="2-isopropylmalate_synth_dimer"/>
</dbReference>
<dbReference type="EMBL" id="LAZR01031391">
    <property type="protein sequence ID" value="KKL53886.1"/>
    <property type="molecule type" value="Genomic_DNA"/>
</dbReference>
<keyword evidence="6" id="KW-0028">Amino-acid biosynthesis</keyword>
<dbReference type="Pfam" id="PF08502">
    <property type="entry name" value="LeuA_dimer"/>
    <property type="match status" value="1"/>
</dbReference>
<keyword evidence="7" id="KW-0808">Transferase</keyword>
<keyword evidence="8" id="KW-0479">Metal-binding</keyword>
<dbReference type="AlphaFoldDB" id="A0A0F9DJ89"/>
<comment type="similarity">
    <text evidence="2">Belongs to the alpha-IPM synthase/homocitrate synthase family. LeuA type 1 subfamily.</text>
</comment>
<keyword evidence="4" id="KW-0432">Leucine biosynthesis</keyword>
<organism evidence="12">
    <name type="scientific">marine sediment metagenome</name>
    <dbReference type="NCBI Taxonomy" id="412755"/>
    <lineage>
        <taxon>unclassified sequences</taxon>
        <taxon>metagenomes</taxon>
        <taxon>ecological metagenomes</taxon>
    </lineage>
</organism>
<dbReference type="GO" id="GO:0003852">
    <property type="term" value="F:2-isopropylmalate synthase activity"/>
    <property type="evidence" value="ECO:0007669"/>
    <property type="project" value="UniProtKB-EC"/>
</dbReference>
<dbReference type="FunFam" id="1.10.238.260:FF:000001">
    <property type="entry name" value="2-isopropylmalate synthase"/>
    <property type="match status" value="1"/>
</dbReference>
<keyword evidence="5" id="KW-0963">Cytoplasm</keyword>
<dbReference type="Gene3D" id="3.20.20.70">
    <property type="entry name" value="Aldolase class I"/>
    <property type="match status" value="1"/>
</dbReference>
<evidence type="ECO:0000256" key="7">
    <source>
        <dbReference type="ARBA" id="ARBA00022679"/>
    </source>
</evidence>
<evidence type="ECO:0000256" key="5">
    <source>
        <dbReference type="ARBA" id="ARBA00022490"/>
    </source>
</evidence>
<reference evidence="12" key="1">
    <citation type="journal article" date="2015" name="Nature">
        <title>Complex archaea that bridge the gap between prokaryotes and eukaryotes.</title>
        <authorList>
            <person name="Spang A."/>
            <person name="Saw J.H."/>
            <person name="Jorgensen S.L."/>
            <person name="Zaremba-Niedzwiedzka K."/>
            <person name="Martijn J."/>
            <person name="Lind A.E."/>
            <person name="van Eijk R."/>
            <person name="Schleper C."/>
            <person name="Guy L."/>
            <person name="Ettema T.J."/>
        </authorList>
    </citation>
    <scope>NUCLEOTIDE SEQUENCE</scope>
</reference>
<dbReference type="GO" id="GO:0009098">
    <property type="term" value="P:L-leucine biosynthetic process"/>
    <property type="evidence" value="ECO:0007669"/>
    <property type="project" value="UniProtKB-UniPathway"/>
</dbReference>